<evidence type="ECO:0000313" key="2">
    <source>
        <dbReference type="Proteomes" id="UP000237000"/>
    </source>
</evidence>
<reference evidence="2" key="1">
    <citation type="submission" date="2016-06" db="EMBL/GenBank/DDBJ databases">
        <title>Parallel loss of symbiosis genes in relatives of nitrogen-fixing non-legume Parasponia.</title>
        <authorList>
            <person name="Van Velzen R."/>
            <person name="Holmer R."/>
            <person name="Bu F."/>
            <person name="Rutten L."/>
            <person name="Van Zeijl A."/>
            <person name="Liu W."/>
            <person name="Santuari L."/>
            <person name="Cao Q."/>
            <person name="Sharma T."/>
            <person name="Shen D."/>
            <person name="Roswanjaya Y."/>
            <person name="Wardhani T."/>
            <person name="Kalhor M.S."/>
            <person name="Jansen J."/>
            <person name="Van den Hoogen J."/>
            <person name="Gungor B."/>
            <person name="Hartog M."/>
            <person name="Hontelez J."/>
            <person name="Verver J."/>
            <person name="Yang W.-C."/>
            <person name="Schijlen E."/>
            <person name="Repin R."/>
            <person name="Schilthuizen M."/>
            <person name="Schranz E."/>
            <person name="Heidstra R."/>
            <person name="Miyata K."/>
            <person name="Fedorova E."/>
            <person name="Kohlen W."/>
            <person name="Bisseling T."/>
            <person name="Smit S."/>
            <person name="Geurts R."/>
        </authorList>
    </citation>
    <scope>NUCLEOTIDE SEQUENCE [LARGE SCALE GENOMIC DNA]</scope>
    <source>
        <strain evidence="2">cv. RG33-2</strain>
    </source>
</reference>
<keyword evidence="2" id="KW-1185">Reference proteome</keyword>
<organism evidence="1 2">
    <name type="scientific">Trema orientale</name>
    <name type="common">Charcoal tree</name>
    <name type="synonym">Celtis orientalis</name>
    <dbReference type="NCBI Taxonomy" id="63057"/>
    <lineage>
        <taxon>Eukaryota</taxon>
        <taxon>Viridiplantae</taxon>
        <taxon>Streptophyta</taxon>
        <taxon>Embryophyta</taxon>
        <taxon>Tracheophyta</taxon>
        <taxon>Spermatophyta</taxon>
        <taxon>Magnoliopsida</taxon>
        <taxon>eudicotyledons</taxon>
        <taxon>Gunneridae</taxon>
        <taxon>Pentapetalae</taxon>
        <taxon>rosids</taxon>
        <taxon>fabids</taxon>
        <taxon>Rosales</taxon>
        <taxon>Cannabaceae</taxon>
        <taxon>Trema</taxon>
    </lineage>
</organism>
<dbReference type="InParanoid" id="A0A2P5FUK6"/>
<accession>A0A2P5FUK6</accession>
<gene>
    <name evidence="1" type="ORF">TorRG33x02_027760</name>
</gene>
<name>A0A2P5FUK6_TREOI</name>
<comment type="caution">
    <text evidence="1">The sequence shown here is derived from an EMBL/GenBank/DDBJ whole genome shotgun (WGS) entry which is preliminary data.</text>
</comment>
<proteinExistence type="predicted"/>
<dbReference type="Proteomes" id="UP000237000">
    <property type="component" value="Unassembled WGS sequence"/>
</dbReference>
<protein>
    <submittedName>
        <fullName evidence="1">Uncharacterized protein</fullName>
    </submittedName>
</protein>
<dbReference type="EMBL" id="JXTC01000008">
    <property type="protein sequence ID" value="POO01469.1"/>
    <property type="molecule type" value="Genomic_DNA"/>
</dbReference>
<dbReference type="AlphaFoldDB" id="A0A2P5FUK6"/>
<sequence length="97" mass="10521">MIGDGNETVRSGYGYLDSVPAGKTPTYICPIYLFILAGWVRITPLWGTGTHGGDEVASCVEMELSTSRSRALLQSRRTRGVDCWSSGCVVVELDCKC</sequence>
<evidence type="ECO:0000313" key="1">
    <source>
        <dbReference type="EMBL" id="POO01469.1"/>
    </source>
</evidence>